<evidence type="ECO:0000313" key="2">
    <source>
        <dbReference type="Proteomes" id="UP000241890"/>
    </source>
</evidence>
<name>A0A2R5FZQ7_9STRA</name>
<protein>
    <submittedName>
        <fullName evidence="1">Uncharacterized protein</fullName>
    </submittedName>
</protein>
<keyword evidence="2" id="KW-1185">Reference proteome</keyword>
<gene>
    <name evidence="1" type="ORF">FCC1311_004382</name>
</gene>
<dbReference type="InParanoid" id="A0A2R5FZQ7"/>
<dbReference type="Proteomes" id="UP000241890">
    <property type="component" value="Unassembled WGS sequence"/>
</dbReference>
<evidence type="ECO:0000313" key="1">
    <source>
        <dbReference type="EMBL" id="GBG24220.1"/>
    </source>
</evidence>
<proteinExistence type="predicted"/>
<organism evidence="1 2">
    <name type="scientific">Hondaea fermentalgiana</name>
    <dbReference type="NCBI Taxonomy" id="2315210"/>
    <lineage>
        <taxon>Eukaryota</taxon>
        <taxon>Sar</taxon>
        <taxon>Stramenopiles</taxon>
        <taxon>Bigyra</taxon>
        <taxon>Labyrinthulomycetes</taxon>
        <taxon>Thraustochytrida</taxon>
        <taxon>Thraustochytriidae</taxon>
        <taxon>Hondaea</taxon>
    </lineage>
</organism>
<dbReference type="AlphaFoldDB" id="A0A2R5FZQ7"/>
<reference evidence="1 2" key="1">
    <citation type="submission" date="2017-12" db="EMBL/GenBank/DDBJ databases">
        <title>Sequencing, de novo assembly and annotation of complete genome of a new Thraustochytrid species, strain FCC1311.</title>
        <authorList>
            <person name="Sedici K."/>
            <person name="Godart F."/>
            <person name="Aiese Cigliano R."/>
            <person name="Sanseverino W."/>
            <person name="Barakat M."/>
            <person name="Ortet P."/>
            <person name="Marechal E."/>
            <person name="Cagnac O."/>
            <person name="Amato A."/>
        </authorList>
    </citation>
    <scope>NUCLEOTIDE SEQUENCE [LARGE SCALE GENOMIC DNA]</scope>
</reference>
<sequence>MANNTTQPCSPIEADMTNTTTTSVSAINGAGLEDFDAWPSYYQHQNNAASANVYNEACKANIKEAAATMQSRARACVTTTKHTSQPITHHLQARLQQNQRRFAASKHNVAPFCRRTSSDTPKTSMEIFMTHVRRDEHGYVDASGIMSRECFEEWEASRKSKLKNPHLTFVHTVRSHVTGDPKTGRNPFPEDVEASLIKLFRRRQIWPCFRGTRVKYGIRGMFVTGYHEARNLKAEANGGLSAAPISARAAAHHAASRIEPITVKPLISRKPVLSPRSRNMHYNQHRVHPLPLQPLPHQPPRFLLSRPRNLSTQSSIDTDITEPADDVRLFENNSTSAFSQPSNDVLGLDALLLRAPERIVSDGREVASLDDDVATCGFLSQDECFEKEVLDLLFSDDYQGKQTCGKRAAGDWEIEVADLKKCKLIPTPRAASAWH</sequence>
<comment type="caution">
    <text evidence="1">The sequence shown here is derived from an EMBL/GenBank/DDBJ whole genome shotgun (WGS) entry which is preliminary data.</text>
</comment>
<accession>A0A2R5FZQ7</accession>
<dbReference type="EMBL" id="BEYU01000005">
    <property type="protein sequence ID" value="GBG24220.1"/>
    <property type="molecule type" value="Genomic_DNA"/>
</dbReference>